<dbReference type="SUPFAM" id="SSF140459">
    <property type="entry name" value="PE/PPE dimer-like"/>
    <property type="match status" value="1"/>
</dbReference>
<dbReference type="Proteomes" id="UP001501000">
    <property type="component" value="Unassembled WGS sequence"/>
</dbReference>
<evidence type="ECO:0000313" key="2">
    <source>
        <dbReference type="EMBL" id="GAA3921990.1"/>
    </source>
</evidence>
<dbReference type="EMBL" id="BAABAJ010000009">
    <property type="protein sequence ID" value="GAA3921990.1"/>
    <property type="molecule type" value="Genomic_DNA"/>
</dbReference>
<dbReference type="RefSeq" id="WP_345283523.1">
    <property type="nucleotide sequence ID" value="NZ_BAABAJ010000009.1"/>
</dbReference>
<name>A0ABP7MFA6_9ACTN</name>
<feature type="compositionally biased region" description="Polar residues" evidence="1">
    <location>
        <begin position="186"/>
        <end position="196"/>
    </location>
</feature>
<sequence length="488" mass="53946">MPTYHEVMSTDLSRLTACAGKWEEMAAKFQTLAEQYEKEVHGVSLGEIWIGVSAQAANDRFTVTLRELQGAQKEAKAVAAVLRDAHTQLAELCNRVKAVRADAVKAGMYVSDQGTVSFDTAQLTQAERTAFAHDPDLQRTARTQANQWTEKLLRAVRAVTDADDGIRMALDATVLDADPMDGTFNGFNRNPRTSPYPSLEEAGKAADMPKDRKDVPAWWRSLDPVTRGILLQERGDELRAAGIMDPRYQWHSADPGSGRFDAEEPTPEDLWFHARALAIATAGDAIGETGASRNMLHYLRGTGETLDLDVDRILADDSDFRSKIENKHVGTNQDSWRQQALNEFHEAGGDRTVVVPVESRTRHTTLQSDEWFHAVGAHAQNVSGFVTVTPDAHGGAPKVSLDYQVNVWDRYNWDPGKSTPFAEGLINISDDDMGRLHKVGFAQEFDMQGSSSTYHHDLNSSTPPTTTPEDQGREGTRGDVSRGEEKNR</sequence>
<feature type="compositionally biased region" description="Polar residues" evidence="1">
    <location>
        <begin position="450"/>
        <end position="469"/>
    </location>
</feature>
<proteinExistence type="predicted"/>
<evidence type="ECO:0000313" key="3">
    <source>
        <dbReference type="Proteomes" id="UP001501000"/>
    </source>
</evidence>
<comment type="caution">
    <text evidence="2">The sequence shown here is derived from an EMBL/GenBank/DDBJ whole genome shotgun (WGS) entry which is preliminary data.</text>
</comment>
<organism evidence="2 3">
    <name type="scientific">Streptomyces gulbargensis</name>
    <dbReference type="NCBI Taxonomy" id="364901"/>
    <lineage>
        <taxon>Bacteria</taxon>
        <taxon>Bacillati</taxon>
        <taxon>Actinomycetota</taxon>
        <taxon>Actinomycetes</taxon>
        <taxon>Kitasatosporales</taxon>
        <taxon>Streptomycetaceae</taxon>
        <taxon>Streptomyces</taxon>
    </lineage>
</organism>
<dbReference type="InterPro" id="IPR038332">
    <property type="entry name" value="PPE_sf"/>
</dbReference>
<evidence type="ECO:0000256" key="1">
    <source>
        <dbReference type="SAM" id="MobiDB-lite"/>
    </source>
</evidence>
<keyword evidence="3" id="KW-1185">Reference proteome</keyword>
<feature type="region of interest" description="Disordered" evidence="1">
    <location>
        <begin position="186"/>
        <end position="209"/>
    </location>
</feature>
<accession>A0ABP7MFA6</accession>
<feature type="region of interest" description="Disordered" evidence="1">
    <location>
        <begin position="450"/>
        <end position="488"/>
    </location>
</feature>
<gene>
    <name evidence="2" type="ORF">GCM10022244_34020</name>
</gene>
<evidence type="ECO:0008006" key="4">
    <source>
        <dbReference type="Google" id="ProtNLM"/>
    </source>
</evidence>
<reference evidence="3" key="1">
    <citation type="journal article" date="2019" name="Int. J. Syst. Evol. Microbiol.">
        <title>The Global Catalogue of Microorganisms (GCM) 10K type strain sequencing project: providing services to taxonomists for standard genome sequencing and annotation.</title>
        <authorList>
            <consortium name="The Broad Institute Genomics Platform"/>
            <consortium name="The Broad Institute Genome Sequencing Center for Infectious Disease"/>
            <person name="Wu L."/>
            <person name="Ma J."/>
        </authorList>
    </citation>
    <scope>NUCLEOTIDE SEQUENCE [LARGE SCALE GENOMIC DNA]</scope>
    <source>
        <strain evidence="3">JCM 16956</strain>
    </source>
</reference>
<feature type="compositionally biased region" description="Basic and acidic residues" evidence="1">
    <location>
        <begin position="470"/>
        <end position="488"/>
    </location>
</feature>
<protein>
    <recommendedName>
        <fullName evidence="4">WXG100 family type VII secretion target</fullName>
    </recommendedName>
</protein>